<keyword evidence="4 7" id="KW-1133">Transmembrane helix</keyword>
<comment type="caution">
    <text evidence="9">The sequence shown here is derived from an EMBL/GenBank/DDBJ whole genome shotgun (WGS) entry which is preliminary data.</text>
</comment>
<feature type="region of interest" description="Disordered" evidence="6">
    <location>
        <begin position="464"/>
        <end position="544"/>
    </location>
</feature>
<comment type="subcellular location">
    <subcellularLocation>
        <location evidence="1">Membrane</location>
        <topology evidence="1">Multi-pass membrane protein</topology>
    </subcellularLocation>
</comment>
<evidence type="ECO:0000256" key="1">
    <source>
        <dbReference type="ARBA" id="ARBA00004141"/>
    </source>
</evidence>
<reference evidence="9" key="1">
    <citation type="submission" date="2021-02" db="EMBL/GenBank/DDBJ databases">
        <authorList>
            <person name="Dougan E. K."/>
            <person name="Rhodes N."/>
            <person name="Thang M."/>
            <person name="Chan C."/>
        </authorList>
    </citation>
    <scope>NUCLEOTIDE SEQUENCE</scope>
</reference>
<dbReference type="Pfam" id="PF13499">
    <property type="entry name" value="EF-hand_7"/>
    <property type="match status" value="1"/>
</dbReference>
<dbReference type="Gene3D" id="1.20.120.350">
    <property type="entry name" value="Voltage-gated potassium channels. Chain C"/>
    <property type="match status" value="1"/>
</dbReference>
<name>A0A812PFI9_9DINO</name>
<feature type="transmembrane region" description="Helical" evidence="7">
    <location>
        <begin position="101"/>
        <end position="130"/>
    </location>
</feature>
<dbReference type="SMART" id="SM00054">
    <property type="entry name" value="EFh"/>
    <property type="match status" value="2"/>
</dbReference>
<dbReference type="GO" id="GO:0016020">
    <property type="term" value="C:membrane"/>
    <property type="evidence" value="ECO:0007669"/>
    <property type="project" value="UniProtKB-SubCell"/>
</dbReference>
<feature type="transmembrane region" description="Helical" evidence="7">
    <location>
        <begin position="193"/>
        <end position="221"/>
    </location>
</feature>
<dbReference type="InterPro" id="IPR018247">
    <property type="entry name" value="EF_Hand_1_Ca_BS"/>
</dbReference>
<evidence type="ECO:0000256" key="6">
    <source>
        <dbReference type="SAM" id="MobiDB-lite"/>
    </source>
</evidence>
<feature type="domain" description="EF-hand" evidence="8">
    <location>
        <begin position="377"/>
        <end position="412"/>
    </location>
</feature>
<feature type="compositionally biased region" description="Basic and acidic residues" evidence="6">
    <location>
        <begin position="1"/>
        <end position="12"/>
    </location>
</feature>
<dbReference type="SUPFAM" id="SSF47473">
    <property type="entry name" value="EF-hand"/>
    <property type="match status" value="1"/>
</dbReference>
<keyword evidence="10" id="KW-1185">Reference proteome</keyword>
<dbReference type="EMBL" id="CAJNDS010002149">
    <property type="protein sequence ID" value="CAE7352012.1"/>
    <property type="molecule type" value="Genomic_DNA"/>
</dbReference>
<evidence type="ECO:0000259" key="8">
    <source>
        <dbReference type="PROSITE" id="PS50222"/>
    </source>
</evidence>
<evidence type="ECO:0000256" key="7">
    <source>
        <dbReference type="SAM" id="Phobius"/>
    </source>
</evidence>
<evidence type="ECO:0000256" key="2">
    <source>
        <dbReference type="ARBA" id="ARBA00022692"/>
    </source>
</evidence>
<evidence type="ECO:0000256" key="4">
    <source>
        <dbReference type="ARBA" id="ARBA00022989"/>
    </source>
</evidence>
<keyword evidence="2 7" id="KW-0812">Transmembrane</keyword>
<organism evidence="9 10">
    <name type="scientific">Symbiodinium natans</name>
    <dbReference type="NCBI Taxonomy" id="878477"/>
    <lineage>
        <taxon>Eukaryota</taxon>
        <taxon>Sar</taxon>
        <taxon>Alveolata</taxon>
        <taxon>Dinophyceae</taxon>
        <taxon>Suessiales</taxon>
        <taxon>Symbiodiniaceae</taxon>
        <taxon>Symbiodinium</taxon>
    </lineage>
</organism>
<accession>A0A812PFI9</accession>
<dbReference type="InterPro" id="IPR005821">
    <property type="entry name" value="Ion_trans_dom"/>
</dbReference>
<dbReference type="GO" id="GO:0005216">
    <property type="term" value="F:monoatomic ion channel activity"/>
    <property type="evidence" value="ECO:0007669"/>
    <property type="project" value="InterPro"/>
</dbReference>
<feature type="transmembrane region" description="Helical" evidence="7">
    <location>
        <begin position="287"/>
        <end position="309"/>
    </location>
</feature>
<feature type="compositionally biased region" description="Low complexity" evidence="6">
    <location>
        <begin position="481"/>
        <end position="493"/>
    </location>
</feature>
<evidence type="ECO:0000256" key="3">
    <source>
        <dbReference type="ARBA" id="ARBA00022837"/>
    </source>
</evidence>
<dbReference type="AlphaFoldDB" id="A0A812PFI9"/>
<dbReference type="PANTHER" id="PTHR46726">
    <property type="entry name" value="TWO PORE CHANNEL 3"/>
    <property type="match status" value="1"/>
</dbReference>
<proteinExistence type="predicted"/>
<dbReference type="OrthoDB" id="444540at2759"/>
<feature type="transmembrane region" description="Helical" evidence="7">
    <location>
        <begin position="68"/>
        <end position="89"/>
    </location>
</feature>
<dbReference type="PROSITE" id="PS50222">
    <property type="entry name" value="EF_HAND_2"/>
    <property type="match status" value="2"/>
</dbReference>
<dbReference type="Proteomes" id="UP000604046">
    <property type="component" value="Unassembled WGS sequence"/>
</dbReference>
<dbReference type="InterPro" id="IPR011992">
    <property type="entry name" value="EF-hand-dom_pair"/>
</dbReference>
<keyword evidence="3" id="KW-0106">Calcium</keyword>
<evidence type="ECO:0000256" key="5">
    <source>
        <dbReference type="ARBA" id="ARBA00023136"/>
    </source>
</evidence>
<sequence length="696" mass="76775">MESSAEHAEHADSPTMEAVLSSVGPSSTLGGKPRSSKPVRITGSFVRSTTETMNHRHLRRLQAFLNSYYLANFMAAIVLIDAYCTCVDIDATAAGTDPPQFFAVISDFCLVTYSLEVAAILFAFGWRLFLSDGMMILDIVIVGCGWTEKIIASFADGALGFRTAVLRALRLVRIFRLMRLLKRIRPLRELHKLVMMMATCFRALLWSFLLCFVVMTVWAMLMVEVVNPHVREMHQDQGFFGDCHPQCTRAVSSVMYANLLLFKTVIAGDSWGEIAVPVIQEHPATGVIFIGSSLTLVFGVLNLIVAVVVDTFADARLNDVQNLAEEMEDEIEHDRKALGKLFTRIDKDGSGQLTLQELIEGARHDAGFQSRLRVMDIDEQDLEQLFHMIDMDQSGTIEVAEFIGPLSRWAHDSKTAPRFIKYNMIQTMHLQEELYDLSVECFQQMAARIEDLTSQVHGMRHGLIAGAHAPGSPDEPRSDDGSGAVSRSSSAPSQAATEDLHECRADSLSGSHSLARPVSQGKLETPKEFPSVEVHQPPSSHHAEFLEPASAEKHVQQRNTVLEAMLESSVSRLEAKLDLLLAESRATRPNPGVGSEELGVFKPRRKQKGGKKMLHPEAFRSMYMNINRQISMMELPGSAPESPVEGGFARRKSLRAAVGDDGGLFAFARHLSPFASEAPSAENPQVSPKNQSPADA</sequence>
<dbReference type="PANTHER" id="PTHR46726:SF1">
    <property type="entry name" value="TWO-PORE CALCIUM CHANNEL 3"/>
    <property type="match status" value="1"/>
</dbReference>
<dbReference type="Pfam" id="PF00520">
    <property type="entry name" value="Ion_trans"/>
    <property type="match status" value="1"/>
</dbReference>
<dbReference type="SUPFAM" id="SSF81324">
    <property type="entry name" value="Voltage-gated potassium channels"/>
    <property type="match status" value="1"/>
</dbReference>
<protein>
    <recommendedName>
        <fullName evidence="8">EF-hand domain-containing protein</fullName>
    </recommendedName>
</protein>
<dbReference type="InterPro" id="IPR002048">
    <property type="entry name" value="EF_hand_dom"/>
</dbReference>
<dbReference type="Gene3D" id="1.10.238.10">
    <property type="entry name" value="EF-hand"/>
    <property type="match status" value="1"/>
</dbReference>
<feature type="domain" description="EF-hand" evidence="8">
    <location>
        <begin position="333"/>
        <end position="368"/>
    </location>
</feature>
<feature type="region of interest" description="Disordered" evidence="6">
    <location>
        <begin position="1"/>
        <end position="39"/>
    </location>
</feature>
<feature type="compositionally biased region" description="Polar residues" evidence="6">
    <location>
        <begin position="682"/>
        <end position="696"/>
    </location>
</feature>
<keyword evidence="5 7" id="KW-0472">Membrane</keyword>
<evidence type="ECO:0000313" key="10">
    <source>
        <dbReference type="Proteomes" id="UP000604046"/>
    </source>
</evidence>
<dbReference type="Gene3D" id="1.10.287.70">
    <property type="match status" value="1"/>
</dbReference>
<feature type="region of interest" description="Disordered" evidence="6">
    <location>
        <begin position="676"/>
        <end position="696"/>
    </location>
</feature>
<dbReference type="InterPro" id="IPR027359">
    <property type="entry name" value="Volt_channel_dom_sf"/>
</dbReference>
<dbReference type="PROSITE" id="PS00018">
    <property type="entry name" value="EF_HAND_1"/>
    <property type="match status" value="2"/>
</dbReference>
<dbReference type="GO" id="GO:0005509">
    <property type="term" value="F:calcium ion binding"/>
    <property type="evidence" value="ECO:0007669"/>
    <property type="project" value="InterPro"/>
</dbReference>
<dbReference type="CDD" id="cd00051">
    <property type="entry name" value="EFh"/>
    <property type="match status" value="1"/>
</dbReference>
<evidence type="ECO:0000313" key="9">
    <source>
        <dbReference type="EMBL" id="CAE7352012.1"/>
    </source>
</evidence>
<gene>
    <name evidence="9" type="ORF">SNAT2548_LOCUS18576</name>
</gene>